<dbReference type="PANTHER" id="PTHR34314">
    <property type="entry name" value="CRENARCHAEAL PROTEIN, PUTATIVE-RELATED"/>
    <property type="match status" value="1"/>
</dbReference>
<dbReference type="PANTHER" id="PTHR34314:SF6">
    <property type="entry name" value="DUF3782 DOMAIN-CONTAINING PROTEIN"/>
    <property type="match status" value="1"/>
</dbReference>
<name>A0A7J3I9W2_9CREN</name>
<evidence type="ECO:0000256" key="1">
    <source>
        <dbReference type="SAM" id="Coils"/>
    </source>
</evidence>
<accession>A0A7J3I9W2</accession>
<gene>
    <name evidence="2" type="ORF">ENT87_07560</name>
</gene>
<comment type="caution">
    <text evidence="2">The sequence shown here is derived from an EMBL/GenBank/DDBJ whole genome shotgun (WGS) entry which is preliminary data.</text>
</comment>
<proteinExistence type="predicted"/>
<organism evidence="2">
    <name type="scientific">Ignisphaera aggregans</name>
    <dbReference type="NCBI Taxonomy" id="334771"/>
    <lineage>
        <taxon>Archaea</taxon>
        <taxon>Thermoproteota</taxon>
        <taxon>Thermoprotei</taxon>
        <taxon>Desulfurococcales</taxon>
        <taxon>Desulfurococcaceae</taxon>
        <taxon>Ignisphaera</taxon>
    </lineage>
</organism>
<evidence type="ECO:0008006" key="3">
    <source>
        <dbReference type="Google" id="ProtNLM"/>
    </source>
</evidence>
<feature type="coiled-coil region" evidence="1">
    <location>
        <begin position="40"/>
        <end position="116"/>
    </location>
</feature>
<dbReference type="EMBL" id="DTAI01000221">
    <property type="protein sequence ID" value="HGN37383.1"/>
    <property type="molecule type" value="Genomic_DNA"/>
</dbReference>
<dbReference type="SUPFAM" id="SSF52980">
    <property type="entry name" value="Restriction endonuclease-like"/>
    <property type="match status" value="1"/>
</dbReference>
<protein>
    <recommendedName>
        <fullName evidence="3">DUF3782 domain-containing protein</fullName>
    </recommendedName>
</protein>
<dbReference type="InterPro" id="IPR011335">
    <property type="entry name" value="Restrct_endonuc-II-like"/>
</dbReference>
<sequence>MSEVLSKEEKLRILKTLEEDVEFRYAMAGALGVLEILKRLDTIESRLEENSKRLELIEKRLEEHSRILQEHSKRLEEHSRILQEHSKRLEEHSRILQEHSKRLEEVTKTLNILVTKIGEHSEKINGLRREVSSLSLVVGALTESFYAKSVYEDIEREVLKRGEKVLERIRNARIDDVDIDLLVETDRVVYIIEVKVRPEYEDVGRLIAKIDIAKKHYPEKNIVGILAGAMIGKEIEAYARGKEIKVYTY</sequence>
<dbReference type="AlphaFoldDB" id="A0A7J3I9W2"/>
<reference evidence="2" key="1">
    <citation type="journal article" date="2020" name="mSystems">
        <title>Genome- and Community-Level Interaction Insights into Carbon Utilization and Element Cycling Functions of Hydrothermarchaeota in Hydrothermal Sediment.</title>
        <authorList>
            <person name="Zhou Z."/>
            <person name="Liu Y."/>
            <person name="Xu W."/>
            <person name="Pan J."/>
            <person name="Luo Z.H."/>
            <person name="Li M."/>
        </authorList>
    </citation>
    <scope>NUCLEOTIDE SEQUENCE [LARGE SCALE GENOMIC DNA]</scope>
    <source>
        <strain evidence="2">SpSt-618</strain>
    </source>
</reference>
<evidence type="ECO:0000313" key="2">
    <source>
        <dbReference type="EMBL" id="HGN37383.1"/>
    </source>
</evidence>
<keyword evidence="1" id="KW-0175">Coiled coil</keyword>
<dbReference type="Gene3D" id="1.10.287.950">
    <property type="entry name" value="Methyl-accepting chemotaxis protein"/>
    <property type="match status" value="1"/>
</dbReference>